<keyword evidence="1" id="KW-0547">Nucleotide-binding</keyword>
<dbReference type="Gene3D" id="3.30.565.10">
    <property type="entry name" value="Histidine kinase-like ATPase, C-terminal domain"/>
    <property type="match status" value="1"/>
</dbReference>
<proteinExistence type="predicted"/>
<reference evidence="1 2" key="1">
    <citation type="submission" date="2020-05" db="EMBL/GenBank/DDBJ databases">
        <title>Complete genome sequence of Gemmatimonas greenlandica TET16.</title>
        <authorList>
            <person name="Zeng Y."/>
        </authorList>
    </citation>
    <scope>NUCLEOTIDE SEQUENCE [LARGE SCALE GENOMIC DNA]</scope>
    <source>
        <strain evidence="1 2">TET16</strain>
    </source>
</reference>
<sequence>MTSVISVPPSLDEHSFEQVFEQLALVPEGDKILVDARHARWASPYGLTALLCVAQSRADRMGFAVPEHADTVSYWSRTGFFRHAAELYDMHGTVPRARDAHESDVLLEITPITKSDDVHGVVGRIQQKAADILHGQLNLDTAITGAFGMTLSEACQNIVEHAGLGGWVAVQTYKYARRLGRRVVVIAVCDAGVGFRKSLESSPGHRRSDRWDDAMALEDAVLRAVSRFRHGDKGRGQGLAGIRRFVGRWDGKLSVRSGAARIAITPDWDEDVPMTEGLPFFPGAQMQVTIPERLGEAPVRARSAGASRARPRGTL</sequence>
<accession>A0A6M4INQ5</accession>
<evidence type="ECO:0000313" key="1">
    <source>
        <dbReference type="EMBL" id="QJR34612.1"/>
    </source>
</evidence>
<keyword evidence="2" id="KW-1185">Reference proteome</keyword>
<keyword evidence="1" id="KW-0067">ATP-binding</keyword>
<dbReference type="RefSeq" id="WP_171224039.1">
    <property type="nucleotide sequence ID" value="NZ_CP053085.1"/>
</dbReference>
<dbReference type="EMBL" id="CP053085">
    <property type="protein sequence ID" value="QJR34612.1"/>
    <property type="molecule type" value="Genomic_DNA"/>
</dbReference>
<organism evidence="1 2">
    <name type="scientific">Gemmatimonas groenlandica</name>
    <dbReference type="NCBI Taxonomy" id="2732249"/>
    <lineage>
        <taxon>Bacteria</taxon>
        <taxon>Pseudomonadati</taxon>
        <taxon>Gemmatimonadota</taxon>
        <taxon>Gemmatimonadia</taxon>
        <taxon>Gemmatimonadales</taxon>
        <taxon>Gemmatimonadaceae</taxon>
        <taxon>Gemmatimonas</taxon>
    </lineage>
</organism>
<dbReference type="KEGG" id="ggr:HKW67_03305"/>
<dbReference type="Proteomes" id="UP000500938">
    <property type="component" value="Chromosome"/>
</dbReference>
<dbReference type="InterPro" id="IPR036890">
    <property type="entry name" value="HATPase_C_sf"/>
</dbReference>
<gene>
    <name evidence="1" type="ORF">HKW67_03305</name>
</gene>
<dbReference type="AlphaFoldDB" id="A0A6M4INQ5"/>
<name>A0A6M4INQ5_9BACT</name>
<dbReference type="GO" id="GO:0005524">
    <property type="term" value="F:ATP binding"/>
    <property type="evidence" value="ECO:0007669"/>
    <property type="project" value="UniProtKB-KW"/>
</dbReference>
<evidence type="ECO:0000313" key="2">
    <source>
        <dbReference type="Proteomes" id="UP000500938"/>
    </source>
</evidence>
<protein>
    <submittedName>
        <fullName evidence="1">ATP-binding protein</fullName>
    </submittedName>
</protein>
<dbReference type="SUPFAM" id="SSF55874">
    <property type="entry name" value="ATPase domain of HSP90 chaperone/DNA topoisomerase II/histidine kinase"/>
    <property type="match status" value="1"/>
</dbReference>